<dbReference type="PRINTS" id="PR01407">
    <property type="entry name" value="BUTYPHLNCDUF"/>
</dbReference>
<dbReference type="CDD" id="cd16040">
    <property type="entry name" value="SPRY_PRY_SNTX"/>
    <property type="match status" value="1"/>
</dbReference>
<dbReference type="SMART" id="SM00589">
    <property type="entry name" value="PRY"/>
    <property type="match status" value="1"/>
</dbReference>
<dbReference type="Pfam" id="PF00622">
    <property type="entry name" value="SPRY"/>
    <property type="match status" value="1"/>
</dbReference>
<evidence type="ECO:0000256" key="3">
    <source>
        <dbReference type="ARBA" id="ARBA00022833"/>
    </source>
</evidence>
<dbReference type="SMART" id="SM00449">
    <property type="entry name" value="SPRY"/>
    <property type="match status" value="1"/>
</dbReference>
<dbReference type="InterPro" id="IPR013320">
    <property type="entry name" value="ConA-like_dom_sf"/>
</dbReference>
<dbReference type="GO" id="GO:0005737">
    <property type="term" value="C:cytoplasm"/>
    <property type="evidence" value="ECO:0007669"/>
    <property type="project" value="UniProtKB-ARBA"/>
</dbReference>
<evidence type="ECO:0000259" key="4">
    <source>
        <dbReference type="PROSITE" id="PS50188"/>
    </source>
</evidence>
<dbReference type="InterPro" id="IPR043136">
    <property type="entry name" value="B30.2/SPRY_sf"/>
</dbReference>
<dbReference type="InterPro" id="IPR001870">
    <property type="entry name" value="B30.2/SPRY"/>
</dbReference>
<dbReference type="PANTHER" id="PTHR25465:SF14">
    <property type="entry name" value="E3 UBIQUITIN-PROTEIN LIGASE TRIM65"/>
    <property type="match status" value="1"/>
</dbReference>
<keyword evidence="3" id="KW-0862">Zinc</keyword>
<dbReference type="Ensembl" id="ENSHHUT00000018122.1">
    <property type="protein sequence ID" value="ENSHHUP00000017484.1"/>
    <property type="gene ID" value="ENSHHUG00000010898.1"/>
</dbReference>
<dbReference type="SUPFAM" id="SSF49899">
    <property type="entry name" value="Concanavalin A-like lectins/glucanases"/>
    <property type="match status" value="1"/>
</dbReference>
<protein>
    <recommendedName>
        <fullName evidence="4">B30.2/SPRY domain-containing protein</fullName>
    </recommendedName>
</protein>
<dbReference type="PROSITE" id="PS50188">
    <property type="entry name" value="B302_SPRY"/>
    <property type="match status" value="1"/>
</dbReference>
<dbReference type="STRING" id="62062.ENSHHUP00000017484"/>
<reference evidence="5" key="2">
    <citation type="submission" date="2025-08" db="UniProtKB">
        <authorList>
            <consortium name="Ensembl"/>
        </authorList>
    </citation>
    <scope>IDENTIFICATION</scope>
</reference>
<evidence type="ECO:0000256" key="1">
    <source>
        <dbReference type="ARBA" id="ARBA00022723"/>
    </source>
</evidence>
<reference evidence="6" key="1">
    <citation type="submission" date="2018-06" db="EMBL/GenBank/DDBJ databases">
        <title>Genome assembly of Danube salmon.</title>
        <authorList>
            <person name="Macqueen D.J."/>
            <person name="Gundappa M.K."/>
        </authorList>
    </citation>
    <scope>NUCLEOTIDE SEQUENCE [LARGE SCALE GENOMIC DNA]</scope>
</reference>
<feature type="domain" description="B30.2/SPRY" evidence="4">
    <location>
        <begin position="1"/>
        <end position="196"/>
    </location>
</feature>
<evidence type="ECO:0000256" key="2">
    <source>
        <dbReference type="ARBA" id="ARBA00022771"/>
    </source>
</evidence>
<dbReference type="Gene3D" id="2.60.120.920">
    <property type="match status" value="1"/>
</dbReference>
<dbReference type="GO" id="GO:0008270">
    <property type="term" value="F:zinc ion binding"/>
    <property type="evidence" value="ECO:0007669"/>
    <property type="project" value="UniProtKB-KW"/>
</dbReference>
<evidence type="ECO:0000313" key="5">
    <source>
        <dbReference type="Ensembl" id="ENSHHUP00000017484.1"/>
    </source>
</evidence>
<keyword evidence="2" id="KW-0863">Zinc-finger</keyword>
<dbReference type="Pfam" id="PF13765">
    <property type="entry name" value="PRY"/>
    <property type="match status" value="1"/>
</dbReference>
<proteinExistence type="predicted"/>
<keyword evidence="6" id="KW-1185">Reference proteome</keyword>
<dbReference type="AlphaFoldDB" id="A0A4W5L0Q2"/>
<keyword evidence="1" id="KW-0479">Metal-binding</keyword>
<dbReference type="GeneTree" id="ENSGT00940000154395"/>
<dbReference type="InterPro" id="IPR003877">
    <property type="entry name" value="SPRY_dom"/>
</dbReference>
<name>A0A4W5L0Q2_9TELE</name>
<accession>A0A4W5L0Q2</accession>
<evidence type="ECO:0000313" key="6">
    <source>
        <dbReference type="Proteomes" id="UP000314982"/>
    </source>
</evidence>
<dbReference type="InterPro" id="IPR003879">
    <property type="entry name" value="Butyrophylin_SPRY"/>
</dbReference>
<dbReference type="InterPro" id="IPR051051">
    <property type="entry name" value="E3_ubiq-ligase_TRIM/RNF"/>
</dbReference>
<dbReference type="InterPro" id="IPR006574">
    <property type="entry name" value="PRY"/>
</dbReference>
<sequence>MKKYACDLTLDHNTAHRNLSLSEGNRRVERVKEEQTYPDHPERFDMYAQVLCRGGLTGRCYWEVEWSGRADIGVTYKGISRKEDGSACDFGYNNKSWRLACRGNDYIALHNSEYTTIHAPHLINPPQPQRDLSFSPPCPRVGVFLDWPVDTLSFYEIYSNTRTHVYTFQTIFTEPLYPGFGVSNEEGSSVSLSQVE</sequence>
<organism evidence="5 6">
    <name type="scientific">Hucho hucho</name>
    <name type="common">huchen</name>
    <dbReference type="NCBI Taxonomy" id="62062"/>
    <lineage>
        <taxon>Eukaryota</taxon>
        <taxon>Metazoa</taxon>
        <taxon>Chordata</taxon>
        <taxon>Craniata</taxon>
        <taxon>Vertebrata</taxon>
        <taxon>Euteleostomi</taxon>
        <taxon>Actinopterygii</taxon>
        <taxon>Neopterygii</taxon>
        <taxon>Teleostei</taxon>
        <taxon>Protacanthopterygii</taxon>
        <taxon>Salmoniformes</taxon>
        <taxon>Salmonidae</taxon>
        <taxon>Salmoninae</taxon>
        <taxon>Hucho</taxon>
    </lineage>
</organism>
<dbReference type="PANTHER" id="PTHR25465">
    <property type="entry name" value="B-BOX DOMAIN CONTAINING"/>
    <property type="match status" value="1"/>
</dbReference>
<dbReference type="Proteomes" id="UP000314982">
    <property type="component" value="Unassembled WGS sequence"/>
</dbReference>
<reference evidence="5" key="3">
    <citation type="submission" date="2025-09" db="UniProtKB">
        <authorList>
            <consortium name="Ensembl"/>
        </authorList>
    </citation>
    <scope>IDENTIFICATION</scope>
</reference>